<keyword evidence="2" id="KW-1185">Reference proteome</keyword>
<evidence type="ECO:0000313" key="1">
    <source>
        <dbReference type="EMBL" id="KLT40396.1"/>
    </source>
</evidence>
<protein>
    <submittedName>
        <fullName evidence="1">Uncharacterized protein</fullName>
    </submittedName>
</protein>
<reference evidence="1 2" key="1">
    <citation type="submission" date="2015-03" db="EMBL/GenBank/DDBJ databases">
        <title>Genomics and transcriptomics of the oil-accumulating basidiomycete yeast T. oleaginosus allow insights into substrate utilization and the diverse evolutionary trajectories of mating systems in fungi.</title>
        <authorList>
            <consortium name="DOE Joint Genome Institute"/>
            <person name="Kourist R."/>
            <person name="Kracht O."/>
            <person name="Bracharz F."/>
            <person name="Lipzen A."/>
            <person name="Nolan M."/>
            <person name="Ohm R."/>
            <person name="Grigoriev I."/>
            <person name="Sun S."/>
            <person name="Heitman J."/>
            <person name="Bruck T."/>
            <person name="Nowrousian M."/>
        </authorList>
    </citation>
    <scope>NUCLEOTIDE SEQUENCE [LARGE SCALE GENOMIC DNA]</scope>
    <source>
        <strain evidence="1 2">IBC0246</strain>
    </source>
</reference>
<sequence>MRRRTWETQVGGWGVCFGRRACLSEWYQGWRNMKVWVVGTRSPSLEFGKDKRLIGLDILARCMSHARHDGAGLGRLGTLARSAGVGADNVPCSDGAARIPSRSVCHVASCGDADRGHVGGGLTDASAGTRRRLPKLCRNGLRLRSQRNMSFGSPLTSQAHPLLFCEKRSPSQCMVIG</sequence>
<dbReference type="RefSeq" id="XP_018276887.1">
    <property type="nucleotide sequence ID" value="XM_018419585.1"/>
</dbReference>
<gene>
    <name evidence="1" type="ORF">CC85DRAFT_150969</name>
</gene>
<proteinExistence type="predicted"/>
<dbReference type="EMBL" id="KQ087235">
    <property type="protein sequence ID" value="KLT40396.1"/>
    <property type="molecule type" value="Genomic_DNA"/>
</dbReference>
<dbReference type="GeneID" id="28980188"/>
<organism evidence="1 2">
    <name type="scientific">Cutaneotrichosporon oleaginosum</name>
    <dbReference type="NCBI Taxonomy" id="879819"/>
    <lineage>
        <taxon>Eukaryota</taxon>
        <taxon>Fungi</taxon>
        <taxon>Dikarya</taxon>
        <taxon>Basidiomycota</taxon>
        <taxon>Agaricomycotina</taxon>
        <taxon>Tremellomycetes</taxon>
        <taxon>Trichosporonales</taxon>
        <taxon>Trichosporonaceae</taxon>
        <taxon>Cutaneotrichosporon</taxon>
    </lineage>
</organism>
<name>A0A0J0XH35_9TREE</name>
<evidence type="ECO:0000313" key="2">
    <source>
        <dbReference type="Proteomes" id="UP000053611"/>
    </source>
</evidence>
<accession>A0A0J0XH35</accession>
<dbReference type="Proteomes" id="UP000053611">
    <property type="component" value="Unassembled WGS sequence"/>
</dbReference>
<dbReference type="AlphaFoldDB" id="A0A0J0XH35"/>